<protein>
    <submittedName>
        <fullName evidence="1">Uncharacterized protein</fullName>
    </submittedName>
</protein>
<gene>
    <name evidence="1" type="ORF">FRZ06_18375</name>
</gene>
<name>A0ACD1AG58_9FIRM</name>
<organism evidence="1 2">
    <name type="scientific">Anoxybacterium hadale</name>
    <dbReference type="NCBI Taxonomy" id="3408580"/>
    <lineage>
        <taxon>Bacteria</taxon>
        <taxon>Bacillati</taxon>
        <taxon>Bacillota</taxon>
        <taxon>Clostridia</taxon>
        <taxon>Peptostreptococcales</taxon>
        <taxon>Anaerovoracaceae</taxon>
        <taxon>Anoxybacterium</taxon>
    </lineage>
</organism>
<evidence type="ECO:0000313" key="1">
    <source>
        <dbReference type="EMBL" id="QOX65175.1"/>
    </source>
</evidence>
<accession>A0ACD1AG58</accession>
<dbReference type="EMBL" id="CP042469">
    <property type="protein sequence ID" value="QOX65175.1"/>
    <property type="molecule type" value="Genomic_DNA"/>
</dbReference>
<dbReference type="Proteomes" id="UP000594014">
    <property type="component" value="Chromosome"/>
</dbReference>
<evidence type="ECO:0000313" key="2">
    <source>
        <dbReference type="Proteomes" id="UP000594014"/>
    </source>
</evidence>
<keyword evidence="2" id="KW-1185">Reference proteome</keyword>
<proteinExistence type="predicted"/>
<reference evidence="1" key="1">
    <citation type="submission" date="2019-08" db="EMBL/GenBank/DDBJ databases">
        <title>Genome sequence of Clostridiales bacterium MT110.</title>
        <authorList>
            <person name="Cao J."/>
        </authorList>
    </citation>
    <scope>NUCLEOTIDE SEQUENCE</scope>
    <source>
        <strain evidence="1">MT110</strain>
    </source>
</reference>
<sequence length="444" mass="50223">MLKVKRFKPEMILLMMILLFISITVLLISRTYETSCIGAYQYVALGDSYSSGQTPYGDHEGYGYSDFIKDKLAEAGILKEYSKKGVSGYTTEDVLQQLPSIRRLLAEADIITLDVGINDIQYLDEFKEYRRKPSPENLEVLKTAVALQVPEITRNLKQIIDDINTADTDSRPAIYLMGYFNAYPYLPELESVINSLNDGILSVAIETGVSYVHTKDVMDQDLKRYLPGDTHPTVEGYQIIAEEFWKSIYKDFITKPLADRSLVDVKGHWAEAQINKSLEEGIITGFSDGSFRPDRAVSRAEFITIINRYFHQTEKTEISFSDVPEHAWYRTELEIAAKSGYVAGNQTGSFNANEKVTRQEASVIFAKKMGFSLSAENSEAEQYEDWKEIPDWSLPSVNAMIKHGIMKGYPDNRFHCQGFVTRAEVLTMLDKLAGQMDSDGDPIE</sequence>